<protein>
    <submittedName>
        <fullName evidence="1">Uncharacterized protein</fullName>
    </submittedName>
</protein>
<gene>
    <name evidence="1" type="ORF">S12H4_47768</name>
</gene>
<reference evidence="1" key="1">
    <citation type="journal article" date="2014" name="Front. Microbiol.">
        <title>High frequency of phylogenetically diverse reductive dehalogenase-homologous genes in deep subseafloor sedimentary metagenomes.</title>
        <authorList>
            <person name="Kawai M."/>
            <person name="Futagami T."/>
            <person name="Toyoda A."/>
            <person name="Takaki Y."/>
            <person name="Nishi S."/>
            <person name="Hori S."/>
            <person name="Arai W."/>
            <person name="Tsubouchi T."/>
            <person name="Morono Y."/>
            <person name="Uchiyama I."/>
            <person name="Ito T."/>
            <person name="Fujiyama A."/>
            <person name="Inagaki F."/>
            <person name="Takami H."/>
        </authorList>
    </citation>
    <scope>NUCLEOTIDE SEQUENCE</scope>
    <source>
        <strain evidence="1">Expedition CK06-06</strain>
    </source>
</reference>
<dbReference type="AlphaFoldDB" id="X1VTB0"/>
<accession>X1VTB0</accession>
<comment type="caution">
    <text evidence="1">The sequence shown here is derived from an EMBL/GenBank/DDBJ whole genome shotgun (WGS) entry which is preliminary data.</text>
</comment>
<organism evidence="1">
    <name type="scientific">marine sediment metagenome</name>
    <dbReference type="NCBI Taxonomy" id="412755"/>
    <lineage>
        <taxon>unclassified sequences</taxon>
        <taxon>metagenomes</taxon>
        <taxon>ecological metagenomes</taxon>
    </lineage>
</organism>
<proteinExistence type="predicted"/>
<name>X1VTB0_9ZZZZ</name>
<evidence type="ECO:0000313" key="1">
    <source>
        <dbReference type="EMBL" id="GAJ13170.1"/>
    </source>
</evidence>
<dbReference type="EMBL" id="BARW01029779">
    <property type="protein sequence ID" value="GAJ13170.1"/>
    <property type="molecule type" value="Genomic_DNA"/>
</dbReference>
<sequence>IQERDLWLTTYHKILMEEREKTGYLDPSFYKILEMVEARLPEWARAIKKSEERSEKA</sequence>
<feature type="non-terminal residue" evidence="1">
    <location>
        <position position="1"/>
    </location>
</feature>